<dbReference type="Proteomes" id="UP001280121">
    <property type="component" value="Unassembled WGS sequence"/>
</dbReference>
<keyword evidence="8" id="KW-0408">Iron</keyword>
<dbReference type="InterPro" id="IPR036396">
    <property type="entry name" value="Cyt_P450_sf"/>
</dbReference>
<keyword evidence="6 11" id="KW-1133">Transmembrane helix</keyword>
<dbReference type="GO" id="GO:0016705">
    <property type="term" value="F:oxidoreductase activity, acting on paired donors, with incorporation or reduction of molecular oxygen"/>
    <property type="evidence" value="ECO:0007669"/>
    <property type="project" value="InterPro"/>
</dbReference>
<evidence type="ECO:0000256" key="4">
    <source>
        <dbReference type="ARBA" id="ARBA00022692"/>
    </source>
</evidence>
<comment type="similarity">
    <text evidence="2">Belongs to the cytochrome P450 family.</text>
</comment>
<dbReference type="Pfam" id="PF00067">
    <property type="entry name" value="p450"/>
    <property type="match status" value="1"/>
</dbReference>
<dbReference type="InterPro" id="IPR050651">
    <property type="entry name" value="Plant_Cytochrome_P450_Monoox"/>
</dbReference>
<dbReference type="GO" id="GO:0004497">
    <property type="term" value="F:monooxygenase activity"/>
    <property type="evidence" value="ECO:0007669"/>
    <property type="project" value="UniProtKB-KW"/>
</dbReference>
<evidence type="ECO:0000313" key="13">
    <source>
        <dbReference type="Proteomes" id="UP001280121"/>
    </source>
</evidence>
<sequence length="231" mass="26971">MDALFYLSLIVAILAIVYHFAVQRRINLQKNLPPSPPGLHTIGHFHLLKRPVHEALNNLSKKYGPIFLLRLGSRPTLVLSSRAAIEECFPNNDIICANRPLLPSRRIPQYKFTTMEDPYSYHWCNLRRFTVLEIFSAKSLQMSSEIRAEEVKFMIKHLYKRSLEGVWKVDVKSHFYMLDFNIMMEMVAGDEEQLLKGWSHLVILLDINIASYLEFGYVSVKSGIRFWYHLL</sequence>
<dbReference type="GO" id="GO:0005506">
    <property type="term" value="F:iron ion binding"/>
    <property type="evidence" value="ECO:0007669"/>
    <property type="project" value="InterPro"/>
</dbReference>
<dbReference type="AlphaFoldDB" id="A0AAE0CRG7"/>
<evidence type="ECO:0000256" key="8">
    <source>
        <dbReference type="ARBA" id="ARBA00023004"/>
    </source>
</evidence>
<comment type="subcellular location">
    <subcellularLocation>
        <location evidence="1">Membrane</location>
        <topology evidence="1">Single-pass membrane protein</topology>
    </subcellularLocation>
</comment>
<keyword evidence="5" id="KW-0479">Metal-binding</keyword>
<evidence type="ECO:0000256" key="7">
    <source>
        <dbReference type="ARBA" id="ARBA00023002"/>
    </source>
</evidence>
<organism evidence="12 13">
    <name type="scientific">Dipteronia dyeriana</name>
    <dbReference type="NCBI Taxonomy" id="168575"/>
    <lineage>
        <taxon>Eukaryota</taxon>
        <taxon>Viridiplantae</taxon>
        <taxon>Streptophyta</taxon>
        <taxon>Embryophyta</taxon>
        <taxon>Tracheophyta</taxon>
        <taxon>Spermatophyta</taxon>
        <taxon>Magnoliopsida</taxon>
        <taxon>eudicotyledons</taxon>
        <taxon>Gunneridae</taxon>
        <taxon>Pentapetalae</taxon>
        <taxon>rosids</taxon>
        <taxon>malvids</taxon>
        <taxon>Sapindales</taxon>
        <taxon>Sapindaceae</taxon>
        <taxon>Hippocastanoideae</taxon>
        <taxon>Acereae</taxon>
        <taxon>Dipteronia</taxon>
    </lineage>
</organism>
<evidence type="ECO:0008006" key="14">
    <source>
        <dbReference type="Google" id="ProtNLM"/>
    </source>
</evidence>
<evidence type="ECO:0000256" key="6">
    <source>
        <dbReference type="ARBA" id="ARBA00022989"/>
    </source>
</evidence>
<evidence type="ECO:0000313" key="12">
    <source>
        <dbReference type="EMBL" id="KAK2660208.1"/>
    </source>
</evidence>
<keyword evidence="13" id="KW-1185">Reference proteome</keyword>
<dbReference type="GO" id="GO:0020037">
    <property type="term" value="F:heme binding"/>
    <property type="evidence" value="ECO:0007669"/>
    <property type="project" value="InterPro"/>
</dbReference>
<dbReference type="PANTHER" id="PTHR47947">
    <property type="entry name" value="CYTOCHROME P450 82C3-RELATED"/>
    <property type="match status" value="1"/>
</dbReference>
<evidence type="ECO:0000256" key="3">
    <source>
        <dbReference type="ARBA" id="ARBA00022617"/>
    </source>
</evidence>
<keyword evidence="10 11" id="KW-0472">Membrane</keyword>
<evidence type="ECO:0000256" key="5">
    <source>
        <dbReference type="ARBA" id="ARBA00022723"/>
    </source>
</evidence>
<name>A0AAE0CRG7_9ROSI</name>
<dbReference type="Gene3D" id="1.10.630.10">
    <property type="entry name" value="Cytochrome P450"/>
    <property type="match status" value="1"/>
</dbReference>
<protein>
    <recommendedName>
        <fullName evidence="14">Cytochrome P450</fullName>
    </recommendedName>
</protein>
<keyword evidence="9" id="KW-0503">Monooxygenase</keyword>
<keyword evidence="3" id="KW-0349">Heme</keyword>
<dbReference type="SUPFAM" id="SSF48264">
    <property type="entry name" value="Cytochrome P450"/>
    <property type="match status" value="1"/>
</dbReference>
<dbReference type="InterPro" id="IPR002401">
    <property type="entry name" value="Cyt_P450_E_grp-I"/>
</dbReference>
<dbReference type="GO" id="GO:0016020">
    <property type="term" value="C:membrane"/>
    <property type="evidence" value="ECO:0007669"/>
    <property type="project" value="UniProtKB-SubCell"/>
</dbReference>
<evidence type="ECO:0000256" key="2">
    <source>
        <dbReference type="ARBA" id="ARBA00010617"/>
    </source>
</evidence>
<gene>
    <name evidence="12" type="ORF">Ddye_006741</name>
</gene>
<proteinExistence type="inferred from homology"/>
<evidence type="ECO:0000256" key="9">
    <source>
        <dbReference type="ARBA" id="ARBA00023033"/>
    </source>
</evidence>
<accession>A0AAE0CRG7</accession>
<dbReference type="EMBL" id="JANJYI010000002">
    <property type="protein sequence ID" value="KAK2660208.1"/>
    <property type="molecule type" value="Genomic_DNA"/>
</dbReference>
<evidence type="ECO:0000256" key="1">
    <source>
        <dbReference type="ARBA" id="ARBA00004167"/>
    </source>
</evidence>
<comment type="caution">
    <text evidence="12">The sequence shown here is derived from an EMBL/GenBank/DDBJ whole genome shotgun (WGS) entry which is preliminary data.</text>
</comment>
<evidence type="ECO:0000256" key="11">
    <source>
        <dbReference type="SAM" id="Phobius"/>
    </source>
</evidence>
<dbReference type="PRINTS" id="PR00463">
    <property type="entry name" value="EP450I"/>
</dbReference>
<reference evidence="12" key="1">
    <citation type="journal article" date="2023" name="Plant J.">
        <title>Genome sequences and population genomics provide insights into the demographic history, inbreeding, and mutation load of two 'living fossil' tree species of Dipteronia.</title>
        <authorList>
            <person name="Feng Y."/>
            <person name="Comes H.P."/>
            <person name="Chen J."/>
            <person name="Zhu S."/>
            <person name="Lu R."/>
            <person name="Zhang X."/>
            <person name="Li P."/>
            <person name="Qiu J."/>
            <person name="Olsen K.M."/>
            <person name="Qiu Y."/>
        </authorList>
    </citation>
    <scope>NUCLEOTIDE SEQUENCE</scope>
    <source>
        <strain evidence="12">KIB01</strain>
    </source>
</reference>
<dbReference type="InterPro" id="IPR001128">
    <property type="entry name" value="Cyt_P450"/>
</dbReference>
<feature type="transmembrane region" description="Helical" evidence="11">
    <location>
        <begin position="6"/>
        <end position="22"/>
    </location>
</feature>
<evidence type="ECO:0000256" key="10">
    <source>
        <dbReference type="ARBA" id="ARBA00023136"/>
    </source>
</evidence>
<keyword evidence="4 11" id="KW-0812">Transmembrane</keyword>
<dbReference type="PANTHER" id="PTHR47947:SF62">
    <property type="entry name" value="CYTOCHROME P450, FAMILY 81, SUBFAMILY D, POLYPEPTIDE 5"/>
    <property type="match status" value="1"/>
</dbReference>
<keyword evidence="7" id="KW-0560">Oxidoreductase</keyword>